<sequence length="90" mass="10243">MPASKNDMLNCSPENGATFEELPYNLDITQDVMSHDEAAEEDQMAEDAHSIVYAAWLFPPDRNKRKPRCLMYEAFIDVEDGDEQTSRPSC</sequence>
<protein>
    <submittedName>
        <fullName evidence="1">Uncharacterized protein</fullName>
    </submittedName>
</protein>
<name>A0A833VCW4_9POAL</name>
<proteinExistence type="predicted"/>
<evidence type="ECO:0000313" key="2">
    <source>
        <dbReference type="Proteomes" id="UP000623129"/>
    </source>
</evidence>
<dbReference type="AlphaFoldDB" id="A0A833VCW4"/>
<reference evidence="1" key="1">
    <citation type="submission" date="2020-01" db="EMBL/GenBank/DDBJ databases">
        <title>Genome sequence of Kobresia littledalei, the first chromosome-level genome in the family Cyperaceae.</title>
        <authorList>
            <person name="Qu G."/>
        </authorList>
    </citation>
    <scope>NUCLEOTIDE SEQUENCE</scope>
    <source>
        <strain evidence="1">C.B.Clarke</strain>
        <tissue evidence="1">Leaf</tissue>
    </source>
</reference>
<evidence type="ECO:0000313" key="1">
    <source>
        <dbReference type="EMBL" id="KAF3334376.1"/>
    </source>
</evidence>
<comment type="caution">
    <text evidence="1">The sequence shown here is derived from an EMBL/GenBank/DDBJ whole genome shotgun (WGS) entry which is preliminary data.</text>
</comment>
<keyword evidence="2" id="KW-1185">Reference proteome</keyword>
<organism evidence="1 2">
    <name type="scientific">Carex littledalei</name>
    <dbReference type="NCBI Taxonomy" id="544730"/>
    <lineage>
        <taxon>Eukaryota</taxon>
        <taxon>Viridiplantae</taxon>
        <taxon>Streptophyta</taxon>
        <taxon>Embryophyta</taxon>
        <taxon>Tracheophyta</taxon>
        <taxon>Spermatophyta</taxon>
        <taxon>Magnoliopsida</taxon>
        <taxon>Liliopsida</taxon>
        <taxon>Poales</taxon>
        <taxon>Cyperaceae</taxon>
        <taxon>Cyperoideae</taxon>
        <taxon>Cariceae</taxon>
        <taxon>Carex</taxon>
        <taxon>Carex subgen. Euthyceras</taxon>
    </lineage>
</organism>
<gene>
    <name evidence="1" type="ORF">FCM35_KLT20980</name>
</gene>
<dbReference type="EMBL" id="SWLB01000009">
    <property type="protein sequence ID" value="KAF3334376.1"/>
    <property type="molecule type" value="Genomic_DNA"/>
</dbReference>
<accession>A0A833VCW4</accession>
<dbReference type="Proteomes" id="UP000623129">
    <property type="component" value="Unassembled WGS sequence"/>
</dbReference>